<feature type="non-terminal residue" evidence="2">
    <location>
        <position position="1"/>
    </location>
</feature>
<comment type="caution">
    <text evidence="2">The sequence shown here is derived from an EMBL/GenBank/DDBJ whole genome shotgun (WGS) entry which is preliminary data.</text>
</comment>
<sequence>DSLFFSPNSSTSNNSDDDNISPTTNTILGKPNNPSLSSLLDLYDPTT</sequence>
<feature type="compositionally biased region" description="Low complexity" evidence="1">
    <location>
        <begin position="1"/>
        <end position="27"/>
    </location>
</feature>
<organism evidence="2 3">
    <name type="scientific">Gigaspora margarita</name>
    <dbReference type="NCBI Taxonomy" id="4874"/>
    <lineage>
        <taxon>Eukaryota</taxon>
        <taxon>Fungi</taxon>
        <taxon>Fungi incertae sedis</taxon>
        <taxon>Mucoromycota</taxon>
        <taxon>Glomeromycotina</taxon>
        <taxon>Glomeromycetes</taxon>
        <taxon>Diversisporales</taxon>
        <taxon>Gigasporaceae</taxon>
        <taxon>Gigaspora</taxon>
    </lineage>
</organism>
<keyword evidence="3" id="KW-1185">Reference proteome</keyword>
<gene>
    <name evidence="2" type="ORF">GMARGA_LOCUS44458</name>
</gene>
<reference evidence="2 3" key="1">
    <citation type="submission" date="2021-06" db="EMBL/GenBank/DDBJ databases">
        <authorList>
            <person name="Kallberg Y."/>
            <person name="Tangrot J."/>
            <person name="Rosling A."/>
        </authorList>
    </citation>
    <scope>NUCLEOTIDE SEQUENCE [LARGE SCALE GENOMIC DNA]</scope>
    <source>
        <strain evidence="2 3">120-4 pot B 10/14</strain>
    </source>
</reference>
<feature type="non-terminal residue" evidence="2">
    <location>
        <position position="47"/>
    </location>
</feature>
<feature type="region of interest" description="Disordered" evidence="1">
    <location>
        <begin position="1"/>
        <end position="47"/>
    </location>
</feature>
<protein>
    <submittedName>
        <fullName evidence="2">30194_t:CDS:1</fullName>
    </submittedName>
</protein>
<evidence type="ECO:0000256" key="1">
    <source>
        <dbReference type="SAM" id="MobiDB-lite"/>
    </source>
</evidence>
<dbReference type="Proteomes" id="UP000789901">
    <property type="component" value="Unassembled WGS sequence"/>
</dbReference>
<evidence type="ECO:0000313" key="3">
    <source>
        <dbReference type="Proteomes" id="UP000789901"/>
    </source>
</evidence>
<evidence type="ECO:0000313" key="2">
    <source>
        <dbReference type="EMBL" id="CAG8855637.1"/>
    </source>
</evidence>
<dbReference type="EMBL" id="CAJVQB010151531">
    <property type="protein sequence ID" value="CAG8855637.1"/>
    <property type="molecule type" value="Genomic_DNA"/>
</dbReference>
<proteinExistence type="predicted"/>
<name>A0ABN7XK97_GIGMA</name>
<accession>A0ABN7XK97</accession>